<evidence type="ECO:0000313" key="6">
    <source>
        <dbReference type="Proteomes" id="UP000028680"/>
    </source>
</evidence>
<dbReference type="EMBL" id="CP003984">
    <property type="protein sequence ID" value="AII86811.1"/>
    <property type="molecule type" value="Genomic_DNA"/>
</dbReference>
<proteinExistence type="predicted"/>
<feature type="domain" description="VRR-NUC" evidence="4">
    <location>
        <begin position="337"/>
        <end position="388"/>
    </location>
</feature>
<dbReference type="AlphaFoldDB" id="A0AAN0RIE6"/>
<name>A0AAN0RIE6_9RHOB</name>
<dbReference type="Pfam" id="PF08774">
    <property type="entry name" value="VRR_NUC"/>
    <property type="match status" value="1"/>
</dbReference>
<sequence>MEKHSYPKRQITLYRRMSNTQLDDTNRRAVWSVTGDGNFKTVEHAAMDYFSSDGRFTSHDVSELMEILLTLQVIAANKLSKADTKRILKNPRISQNISETIPFNLPSSFERFPEIDVRFYLSKDTRLRNQIFQKFPSLNENFSERDLTKAIIEGVGNNFLDFSSYKDAVNSYIRSLNFQLSSNVPWHTLHIDLSLLTYFHYSHRTDKDVRLGQRRYASRPSGREDMQLLFENTHFATIADIEKLLPTALPIFFKNWQDEKINGVGYGSKKYHGRVSEIRKLDELSEIKFWGYLVHNARSFQEVVSAIVELYQSVSPKMWLNLAEKHWSRTGDFIYTTGVPDLIVWGRNEFELVEIKSPSDSLQKSQIDYFETVLDPLNLNYSVAHINVK</sequence>
<evidence type="ECO:0000256" key="2">
    <source>
        <dbReference type="ARBA" id="ARBA00022722"/>
    </source>
</evidence>
<accession>A0AAN0RIE6</accession>
<reference evidence="5 6" key="1">
    <citation type="journal article" date="2014" name="ISME J.">
        <title>Adaptation of an abundant Roseobacter RCA organism to pelagic systems revealed by genomic and transcriptomic analyses.</title>
        <authorList>
            <person name="Voget S."/>
            <person name="Wemheuer B."/>
            <person name="Brinkhoff T."/>
            <person name="Vollmers J."/>
            <person name="Dietrich S."/>
            <person name="Giebel H.A."/>
            <person name="Beardsley C."/>
            <person name="Sardemann C."/>
            <person name="Bakenhus I."/>
            <person name="Billerbeck S."/>
            <person name="Daniel R."/>
            <person name="Simon M."/>
        </authorList>
    </citation>
    <scope>NUCLEOTIDE SEQUENCE [LARGE SCALE GENOMIC DNA]</scope>
    <source>
        <strain evidence="5 6">RCA23</strain>
    </source>
</reference>
<evidence type="ECO:0000313" key="5">
    <source>
        <dbReference type="EMBL" id="AII86811.1"/>
    </source>
</evidence>
<keyword evidence="2" id="KW-0540">Nuclease</keyword>
<dbReference type="GO" id="GO:0016788">
    <property type="term" value="F:hydrolase activity, acting on ester bonds"/>
    <property type="evidence" value="ECO:0007669"/>
    <property type="project" value="InterPro"/>
</dbReference>
<gene>
    <name evidence="5" type="ORF">RCA23_c12640</name>
</gene>
<protein>
    <recommendedName>
        <fullName evidence="4">VRR-NUC domain-containing protein</fullName>
    </recommendedName>
</protein>
<keyword evidence="3" id="KW-0378">Hydrolase</keyword>
<dbReference type="Proteomes" id="UP000028680">
    <property type="component" value="Chromosome"/>
</dbReference>
<dbReference type="GO" id="GO:0004518">
    <property type="term" value="F:nuclease activity"/>
    <property type="evidence" value="ECO:0007669"/>
    <property type="project" value="UniProtKB-KW"/>
</dbReference>
<keyword evidence="6" id="KW-1185">Reference proteome</keyword>
<dbReference type="RefSeq" id="WP_169701358.1">
    <property type="nucleotide sequence ID" value="NZ_CP003984.1"/>
</dbReference>
<dbReference type="InterPro" id="IPR014883">
    <property type="entry name" value="VRR_NUC"/>
</dbReference>
<organism evidence="5 6">
    <name type="scientific">Planktomarina temperata RCA23</name>
    <dbReference type="NCBI Taxonomy" id="666509"/>
    <lineage>
        <taxon>Bacteria</taxon>
        <taxon>Pseudomonadati</taxon>
        <taxon>Pseudomonadota</taxon>
        <taxon>Alphaproteobacteria</taxon>
        <taxon>Rhodobacterales</taxon>
        <taxon>Paracoccaceae</taxon>
        <taxon>Planktomarina</taxon>
    </lineage>
</organism>
<evidence type="ECO:0000256" key="1">
    <source>
        <dbReference type="ARBA" id="ARBA00001946"/>
    </source>
</evidence>
<dbReference type="KEGG" id="ptp:RCA23_c12640"/>
<evidence type="ECO:0000259" key="4">
    <source>
        <dbReference type="Pfam" id="PF08774"/>
    </source>
</evidence>
<evidence type="ECO:0000256" key="3">
    <source>
        <dbReference type="ARBA" id="ARBA00022801"/>
    </source>
</evidence>
<comment type="cofactor">
    <cofactor evidence="1">
        <name>Mg(2+)</name>
        <dbReference type="ChEBI" id="CHEBI:18420"/>
    </cofactor>
</comment>